<feature type="region of interest" description="Disordered" evidence="1">
    <location>
        <begin position="633"/>
        <end position="719"/>
    </location>
</feature>
<dbReference type="InterPro" id="IPR015943">
    <property type="entry name" value="WD40/YVTN_repeat-like_dom_sf"/>
</dbReference>
<feature type="region of interest" description="Disordered" evidence="1">
    <location>
        <begin position="240"/>
        <end position="260"/>
    </location>
</feature>
<reference evidence="3 4" key="1">
    <citation type="journal article" date="2018" name="Cell">
        <title>The Chara Genome: Secondary Complexity and Implications for Plant Terrestrialization.</title>
        <authorList>
            <person name="Nishiyama T."/>
            <person name="Sakayama H."/>
            <person name="Vries J.D."/>
            <person name="Buschmann H."/>
            <person name="Saint-Marcoux D."/>
            <person name="Ullrich K.K."/>
            <person name="Haas F.B."/>
            <person name="Vanderstraeten L."/>
            <person name="Becker D."/>
            <person name="Lang D."/>
            <person name="Vosolsobe S."/>
            <person name="Rombauts S."/>
            <person name="Wilhelmsson P.K.I."/>
            <person name="Janitza P."/>
            <person name="Kern R."/>
            <person name="Heyl A."/>
            <person name="Rumpler F."/>
            <person name="Villalobos L.I.A.C."/>
            <person name="Clay J.M."/>
            <person name="Skokan R."/>
            <person name="Toyoda A."/>
            <person name="Suzuki Y."/>
            <person name="Kagoshima H."/>
            <person name="Schijlen E."/>
            <person name="Tajeshwar N."/>
            <person name="Catarino B."/>
            <person name="Hetherington A.J."/>
            <person name="Saltykova A."/>
            <person name="Bonnot C."/>
            <person name="Breuninger H."/>
            <person name="Symeonidi A."/>
            <person name="Radhakrishnan G.V."/>
            <person name="Van Nieuwerburgh F."/>
            <person name="Deforce D."/>
            <person name="Chang C."/>
            <person name="Karol K.G."/>
            <person name="Hedrich R."/>
            <person name="Ulvskov P."/>
            <person name="Glockner G."/>
            <person name="Delwiche C.F."/>
            <person name="Petrasek J."/>
            <person name="Van de Peer Y."/>
            <person name="Friml J."/>
            <person name="Beilby M."/>
            <person name="Dolan L."/>
            <person name="Kohara Y."/>
            <person name="Sugano S."/>
            <person name="Fujiyama A."/>
            <person name="Delaux P.-M."/>
            <person name="Quint M."/>
            <person name="TheiBen G."/>
            <person name="Hagemann M."/>
            <person name="Harholt J."/>
            <person name="Dunand C."/>
            <person name="Zachgo S."/>
            <person name="Langdale J."/>
            <person name="Maumus F."/>
            <person name="Straeten D.V.D."/>
            <person name="Gould S.B."/>
            <person name="Rensing S.A."/>
        </authorList>
    </citation>
    <scope>NUCLEOTIDE SEQUENCE [LARGE SCALE GENOMIC DNA]</scope>
    <source>
        <strain evidence="3 4">S276</strain>
    </source>
</reference>
<feature type="region of interest" description="Disordered" evidence="1">
    <location>
        <begin position="113"/>
        <end position="158"/>
    </location>
</feature>
<feature type="compositionally biased region" description="Pro residues" evidence="1">
    <location>
        <begin position="673"/>
        <end position="699"/>
    </location>
</feature>
<organism evidence="3 4">
    <name type="scientific">Chara braunii</name>
    <name type="common">Braun's stonewort</name>
    <dbReference type="NCBI Taxonomy" id="69332"/>
    <lineage>
        <taxon>Eukaryota</taxon>
        <taxon>Viridiplantae</taxon>
        <taxon>Streptophyta</taxon>
        <taxon>Charophyceae</taxon>
        <taxon>Charales</taxon>
        <taxon>Characeae</taxon>
        <taxon>Chara</taxon>
    </lineage>
</organism>
<evidence type="ECO:0000313" key="3">
    <source>
        <dbReference type="EMBL" id="GBG68074.1"/>
    </source>
</evidence>
<keyword evidence="2" id="KW-0812">Transmembrane</keyword>
<keyword evidence="2" id="KW-1133">Transmembrane helix</keyword>
<evidence type="ECO:0000256" key="1">
    <source>
        <dbReference type="SAM" id="MobiDB-lite"/>
    </source>
</evidence>
<feature type="compositionally biased region" description="Low complexity" evidence="1">
    <location>
        <begin position="700"/>
        <end position="719"/>
    </location>
</feature>
<comment type="caution">
    <text evidence="3">The sequence shown here is derived from an EMBL/GenBank/DDBJ whole genome shotgun (WGS) entry which is preliminary data.</text>
</comment>
<dbReference type="Proteomes" id="UP000265515">
    <property type="component" value="Unassembled WGS sequence"/>
</dbReference>
<dbReference type="SUPFAM" id="SSF75011">
    <property type="entry name" value="3-carboxy-cis,cis-mucoante lactonizing enzyme"/>
    <property type="match status" value="1"/>
</dbReference>
<evidence type="ECO:0000313" key="4">
    <source>
        <dbReference type="Proteomes" id="UP000265515"/>
    </source>
</evidence>
<gene>
    <name evidence="3" type="ORF">CBR_g1195</name>
</gene>
<keyword evidence="2" id="KW-0472">Membrane</keyword>
<name>A0A388KDE1_CHABU</name>
<keyword evidence="4" id="KW-1185">Reference proteome</keyword>
<dbReference type="EMBL" id="BFEA01000095">
    <property type="protein sequence ID" value="GBG68074.1"/>
    <property type="molecule type" value="Genomic_DNA"/>
</dbReference>
<feature type="transmembrane region" description="Helical" evidence="2">
    <location>
        <begin position="729"/>
        <end position="755"/>
    </location>
</feature>
<feature type="compositionally biased region" description="Basic and acidic residues" evidence="1">
    <location>
        <begin position="15"/>
        <end position="25"/>
    </location>
</feature>
<dbReference type="Gene3D" id="2.130.10.10">
    <property type="entry name" value="YVTN repeat-like/Quinoprotein amine dehydrogenase"/>
    <property type="match status" value="1"/>
</dbReference>
<evidence type="ECO:0008006" key="5">
    <source>
        <dbReference type="Google" id="ProtNLM"/>
    </source>
</evidence>
<evidence type="ECO:0000256" key="2">
    <source>
        <dbReference type="SAM" id="Phobius"/>
    </source>
</evidence>
<sequence length="825" mass="89293">MPCVSSAPPSSTRYGSHETSSESKSRGPPAHANRHSKPVNFKVRELETLLAQGKELPESVAELYSRVLEPSHEDSLNLQGRRRTELMKPAQQSTTGAINSRETALQRILRKLRQEGVSAPPSSTRGERRAMSSSALSRSREHRAQGGKISSAGSRRGKHWARMKLTESEEKDVFRLVESKELPKSIARRFLRVLQTSVRLSESEVEEILSLAENRGLPESIAALFLGVLETLASDSVEMDERRPQFRTGRRASSGVDFTDKAIQQETATEGGGPHSRLLEIIGVSNVPFQFVDSNVLTFRGNLLPSSSHIIYPEGGIHFVQPSSVDESIFFLSEKGVWRLPTTSTSYGAGSVSRAAGPFYDAQAFTIVDMSKYGRQGRFLLVAEADDDSLRTVSLDSYEPPFGIRYMTGLNSEILSLAVDPSRPYVYFSTEYGIFKMYLPSSGFGSIVPLIDERSAIGSVEASIPGDAGFDRVRVSQHAFSADGQFMYVADSARNAVYRVWIASGEVENIGSGYVDVDVDGPHGLALTSDGCNLFVSEYITGRITLISFERSGGLVRSVRTLAGKIRGRYTESSIDLFGLAISPDDSYLYVGAYEAVLKFEIDTWGLPSCSAISSTPPSVPPTSRPIISISSLPPVISVPQPPDNTFPTEDDEAPLPARSLSPVTPTRNSTTPLPPDPPSPISFSYPPPSTSTPPPPSTSTPLPHFISNSSSAAISSSSPRAAKKQTDLTHVVITLAVVLPVVGAALGVLLVWCLCGIQQRRRREAESRAIDRPVPSIDTIDARARSQRIEPVAFTNNPTGAGNWWQGPAGGGTLANNRLEAVAA</sequence>
<feature type="region of interest" description="Disordered" evidence="1">
    <location>
        <begin position="1"/>
        <end position="40"/>
    </location>
</feature>
<dbReference type="AlphaFoldDB" id="A0A388KDE1"/>
<protein>
    <recommendedName>
        <fullName evidence="5">SMP-30/Gluconolactonase/LRE-like region domain-containing protein</fullName>
    </recommendedName>
</protein>
<accession>A0A388KDE1</accession>
<dbReference type="Gramene" id="GBG68074">
    <property type="protein sequence ID" value="GBG68074"/>
    <property type="gene ID" value="CBR_g1195"/>
</dbReference>
<proteinExistence type="predicted"/>